<dbReference type="InterPro" id="IPR039353">
    <property type="entry name" value="TF_Adf1"/>
</dbReference>
<gene>
    <name evidence="5" type="ORF">LARSCL_LOCUS21237</name>
</gene>
<dbReference type="Pfam" id="PF02944">
    <property type="entry name" value="BESS"/>
    <property type="match status" value="1"/>
</dbReference>
<feature type="domain" description="MADF" evidence="3">
    <location>
        <begin position="72"/>
        <end position="173"/>
    </location>
</feature>
<dbReference type="InterPro" id="IPR006578">
    <property type="entry name" value="MADF-dom"/>
</dbReference>
<feature type="region of interest" description="Disordered" evidence="2">
    <location>
        <begin position="243"/>
        <end position="262"/>
    </location>
</feature>
<dbReference type="PROSITE" id="PS51029">
    <property type="entry name" value="MADF"/>
    <property type="match status" value="1"/>
</dbReference>
<dbReference type="GO" id="GO:0003677">
    <property type="term" value="F:DNA binding"/>
    <property type="evidence" value="ECO:0007669"/>
    <property type="project" value="InterPro"/>
</dbReference>
<proteinExistence type="predicted"/>
<accession>A0AAV2BVA7</accession>
<dbReference type="Proteomes" id="UP001497382">
    <property type="component" value="Unassembled WGS sequence"/>
</dbReference>
<evidence type="ECO:0000313" key="5">
    <source>
        <dbReference type="EMBL" id="CAL1299238.1"/>
    </source>
</evidence>
<comment type="caution">
    <text evidence="5">The sequence shown here is derived from an EMBL/GenBank/DDBJ whole genome shotgun (WGS) entry which is preliminary data.</text>
</comment>
<name>A0AAV2BVA7_9ARAC</name>
<comment type="subcellular location">
    <subcellularLocation>
        <location evidence="1">Nucleus</location>
    </subcellularLocation>
</comment>
<evidence type="ECO:0000256" key="2">
    <source>
        <dbReference type="SAM" id="MobiDB-lite"/>
    </source>
</evidence>
<evidence type="ECO:0000256" key="1">
    <source>
        <dbReference type="PROSITE-ProRule" id="PRU00371"/>
    </source>
</evidence>
<reference evidence="5 6" key="1">
    <citation type="submission" date="2024-04" db="EMBL/GenBank/DDBJ databases">
        <authorList>
            <person name="Rising A."/>
            <person name="Reimegard J."/>
            <person name="Sonavane S."/>
            <person name="Akerstrom W."/>
            <person name="Nylinder S."/>
            <person name="Hedman E."/>
            <person name="Kallberg Y."/>
        </authorList>
    </citation>
    <scope>NUCLEOTIDE SEQUENCE [LARGE SCALE GENOMIC DNA]</scope>
</reference>
<dbReference type="GO" id="GO:0005667">
    <property type="term" value="C:transcription regulator complex"/>
    <property type="evidence" value="ECO:0007669"/>
    <property type="project" value="TreeGrafter"/>
</dbReference>
<dbReference type="GO" id="GO:0005634">
    <property type="term" value="C:nucleus"/>
    <property type="evidence" value="ECO:0007669"/>
    <property type="project" value="UniProtKB-SubCell"/>
</dbReference>
<evidence type="ECO:0000259" key="4">
    <source>
        <dbReference type="PROSITE" id="PS51031"/>
    </source>
</evidence>
<evidence type="ECO:0008006" key="7">
    <source>
        <dbReference type="Google" id="ProtNLM"/>
    </source>
</evidence>
<keyword evidence="1" id="KW-0539">Nucleus</keyword>
<dbReference type="PROSITE" id="PS51031">
    <property type="entry name" value="BESS"/>
    <property type="match status" value="1"/>
</dbReference>
<dbReference type="GO" id="GO:0006357">
    <property type="term" value="P:regulation of transcription by RNA polymerase II"/>
    <property type="evidence" value="ECO:0007669"/>
    <property type="project" value="TreeGrafter"/>
</dbReference>
<feature type="non-terminal residue" evidence="5">
    <location>
        <position position="1"/>
    </location>
</feature>
<dbReference type="PANTHER" id="PTHR12243:SF69">
    <property type="entry name" value="SI:CH73-59F11.3"/>
    <property type="match status" value="1"/>
</dbReference>
<feature type="region of interest" description="Disordered" evidence="2">
    <location>
        <begin position="178"/>
        <end position="201"/>
    </location>
</feature>
<evidence type="ECO:0000259" key="3">
    <source>
        <dbReference type="PROSITE" id="PS51029"/>
    </source>
</evidence>
<sequence length="346" mass="39474">QLSSSGLFYKRWLVAPLTAALKPVENRHFVRPPDGSVAFALMRLRERPKMPTECSDMNNGDDFEAPNFDVKKFIAEVELRPAIWDTSTRLYSDKQVKKECWDELVDIFINKENPSEEERNEHCRILQRKWKSARDCFNRECQRLKMAERGIATSRKSPYVFYKNLSFLHKVMNKNKSIKGTKNAEPTTNDTSSSTDASTVSNTDASFNAIDISSISNTGNLSPNYTADTSSSTEQLTANDIYLMDEDDLGPGPSTSRRPKRRKVEIDLDEDSDLTRMLQPKVQLIEGKAQTTESTPKTLEEDSDRLFLLSLLEPLKQVPEKLRMTVRVRMMQVVDHAVRLGQDLAQ</sequence>
<dbReference type="PANTHER" id="PTHR12243">
    <property type="entry name" value="MADF DOMAIN TRANSCRIPTION FACTOR"/>
    <property type="match status" value="1"/>
</dbReference>
<organism evidence="5 6">
    <name type="scientific">Larinioides sclopetarius</name>
    <dbReference type="NCBI Taxonomy" id="280406"/>
    <lineage>
        <taxon>Eukaryota</taxon>
        <taxon>Metazoa</taxon>
        <taxon>Ecdysozoa</taxon>
        <taxon>Arthropoda</taxon>
        <taxon>Chelicerata</taxon>
        <taxon>Arachnida</taxon>
        <taxon>Araneae</taxon>
        <taxon>Araneomorphae</taxon>
        <taxon>Entelegynae</taxon>
        <taxon>Araneoidea</taxon>
        <taxon>Araneidae</taxon>
        <taxon>Larinioides</taxon>
    </lineage>
</organism>
<dbReference type="InterPro" id="IPR004210">
    <property type="entry name" value="BESS_motif"/>
</dbReference>
<feature type="compositionally biased region" description="Low complexity" evidence="2">
    <location>
        <begin position="187"/>
        <end position="201"/>
    </location>
</feature>
<protein>
    <recommendedName>
        <fullName evidence="7">Alcohol dehydrogenase transcription factor</fullName>
    </recommendedName>
</protein>
<keyword evidence="6" id="KW-1185">Reference proteome</keyword>
<dbReference type="SMART" id="SM00595">
    <property type="entry name" value="MADF"/>
    <property type="match status" value="1"/>
</dbReference>
<feature type="domain" description="BESS" evidence="4">
    <location>
        <begin position="301"/>
        <end position="340"/>
    </location>
</feature>
<dbReference type="AlphaFoldDB" id="A0AAV2BVA7"/>
<dbReference type="Pfam" id="PF10545">
    <property type="entry name" value="MADF_DNA_bdg"/>
    <property type="match status" value="1"/>
</dbReference>
<evidence type="ECO:0000313" key="6">
    <source>
        <dbReference type="Proteomes" id="UP001497382"/>
    </source>
</evidence>
<dbReference type="EMBL" id="CAXIEN010000490">
    <property type="protein sequence ID" value="CAL1299238.1"/>
    <property type="molecule type" value="Genomic_DNA"/>
</dbReference>